<evidence type="ECO:0000256" key="1">
    <source>
        <dbReference type="ARBA" id="ARBA00022553"/>
    </source>
</evidence>
<accession>A0A8B7Y952</accession>
<protein>
    <submittedName>
        <fullName evidence="4">Rho GTPase-activating protein 24-like isoform X1</fullName>
    </submittedName>
</protein>
<dbReference type="InterPro" id="IPR001849">
    <property type="entry name" value="PH_domain"/>
</dbReference>
<keyword evidence="1" id="KW-0597">Phosphoprotein</keyword>
<dbReference type="KEGG" id="aplc:110978403"/>
<organism evidence="3 4">
    <name type="scientific">Acanthaster planci</name>
    <name type="common">Crown-of-thorns starfish</name>
    <dbReference type="NCBI Taxonomy" id="133434"/>
    <lineage>
        <taxon>Eukaryota</taxon>
        <taxon>Metazoa</taxon>
        <taxon>Echinodermata</taxon>
        <taxon>Eleutherozoa</taxon>
        <taxon>Asterozoa</taxon>
        <taxon>Asteroidea</taxon>
        <taxon>Valvatacea</taxon>
        <taxon>Valvatida</taxon>
        <taxon>Acanthasteridae</taxon>
        <taxon>Acanthaster</taxon>
    </lineage>
</organism>
<dbReference type="GO" id="GO:0005829">
    <property type="term" value="C:cytosol"/>
    <property type="evidence" value="ECO:0007669"/>
    <property type="project" value="GOC"/>
</dbReference>
<dbReference type="GO" id="GO:0005802">
    <property type="term" value="C:trans-Golgi network"/>
    <property type="evidence" value="ECO:0007669"/>
    <property type="project" value="TreeGrafter"/>
</dbReference>
<dbReference type="PROSITE" id="PS50003">
    <property type="entry name" value="PH_DOMAIN"/>
    <property type="match status" value="1"/>
</dbReference>
<gene>
    <name evidence="4" type="primary">LOC110978403</name>
</gene>
<name>A0A8B7Y952_ACAPL</name>
<evidence type="ECO:0000313" key="3">
    <source>
        <dbReference type="Proteomes" id="UP000694845"/>
    </source>
</evidence>
<dbReference type="GO" id="GO:0005769">
    <property type="term" value="C:early endosome"/>
    <property type="evidence" value="ECO:0007669"/>
    <property type="project" value="TreeGrafter"/>
</dbReference>
<dbReference type="GeneID" id="110978403"/>
<feature type="domain" description="PH" evidence="2">
    <location>
        <begin position="43"/>
        <end position="137"/>
    </location>
</feature>
<keyword evidence="3" id="KW-1185">Reference proteome</keyword>
<dbReference type="OrthoDB" id="2157866at2759"/>
<dbReference type="Proteomes" id="UP000694845">
    <property type="component" value="Unplaced"/>
</dbReference>
<proteinExistence type="predicted"/>
<evidence type="ECO:0000259" key="2">
    <source>
        <dbReference type="PROSITE" id="PS50003"/>
    </source>
</evidence>
<dbReference type="InterPro" id="IPR011993">
    <property type="entry name" value="PH-like_dom_sf"/>
</dbReference>
<dbReference type="InterPro" id="IPR045188">
    <property type="entry name" value="Boi1/Boi2-like"/>
</dbReference>
<dbReference type="GO" id="GO:0001881">
    <property type="term" value="P:receptor recycling"/>
    <property type="evidence" value="ECO:0007669"/>
    <property type="project" value="TreeGrafter"/>
</dbReference>
<dbReference type="GO" id="GO:0042147">
    <property type="term" value="P:retrograde transport, endosome to Golgi"/>
    <property type="evidence" value="ECO:0007669"/>
    <property type="project" value="TreeGrafter"/>
</dbReference>
<dbReference type="OMA" id="RTYYIHA"/>
<evidence type="ECO:0000313" key="4">
    <source>
        <dbReference type="RefSeq" id="XP_022089077.1"/>
    </source>
</evidence>
<dbReference type="PANTHER" id="PTHR22902">
    <property type="entry name" value="SESQUIPEDALIAN"/>
    <property type="match status" value="1"/>
</dbReference>
<dbReference type="Gene3D" id="2.30.29.30">
    <property type="entry name" value="Pleckstrin-homology domain (PH domain)/Phosphotyrosine-binding domain (PTB)"/>
    <property type="match status" value="1"/>
</dbReference>
<dbReference type="Pfam" id="PF00169">
    <property type="entry name" value="PH"/>
    <property type="match status" value="1"/>
</dbReference>
<dbReference type="AlphaFoldDB" id="A0A8B7Y952"/>
<dbReference type="SMART" id="SM00233">
    <property type="entry name" value="PH"/>
    <property type="match status" value="1"/>
</dbReference>
<dbReference type="GO" id="GO:0055037">
    <property type="term" value="C:recycling endosome"/>
    <property type="evidence" value="ECO:0007669"/>
    <property type="project" value="TreeGrafter"/>
</dbReference>
<dbReference type="SUPFAM" id="SSF50729">
    <property type="entry name" value="PH domain-like"/>
    <property type="match status" value="1"/>
</dbReference>
<reference evidence="4" key="1">
    <citation type="submission" date="2025-08" db="UniProtKB">
        <authorList>
            <consortium name="RefSeq"/>
        </authorList>
    </citation>
    <scope>IDENTIFICATION</scope>
</reference>
<dbReference type="RefSeq" id="XP_022089077.1">
    <property type="nucleotide sequence ID" value="XM_022233385.1"/>
</dbReference>
<dbReference type="PANTHER" id="PTHR22902:SF27">
    <property type="entry name" value="PLECKSTRIN HOMOLOGY DOMAIN-CONTAINING FAMILY A MEMBER 3"/>
    <property type="match status" value="1"/>
</dbReference>
<dbReference type="GO" id="GO:0007032">
    <property type="term" value="P:endosome organization"/>
    <property type="evidence" value="ECO:0007669"/>
    <property type="project" value="TreeGrafter"/>
</dbReference>
<sequence>MATDRVEEGDDGQTKVACITTADSTLNTLERTTLNGPEAGVTENLKCGWLTKRSKLSHKWEKRWFLLKSSMLYYGNDAENLHKNIPLNGTEIAEADVDRKQFVFRLKPSESRRTYYLQAACQEELQEWMQAICFAKAASRQGGASQACSIQ</sequence>